<evidence type="ECO:0000259" key="2">
    <source>
        <dbReference type="PROSITE" id="PS50162"/>
    </source>
</evidence>
<keyword evidence="1" id="KW-0479">Metal-binding</keyword>
<dbReference type="PROSITE" id="PS50162">
    <property type="entry name" value="RECA_2"/>
    <property type="match status" value="1"/>
</dbReference>
<dbReference type="Gene3D" id="3.40.50.300">
    <property type="entry name" value="P-loop containing nucleotide triphosphate hydrolases"/>
    <property type="match status" value="1"/>
</dbReference>
<dbReference type="SUPFAM" id="SSF54211">
    <property type="entry name" value="Ribosomal protein S5 domain 2-like"/>
    <property type="match status" value="1"/>
</dbReference>
<dbReference type="EMBL" id="PFQB01000123">
    <property type="protein sequence ID" value="PJA12181.1"/>
    <property type="molecule type" value="Genomic_DNA"/>
</dbReference>
<dbReference type="GO" id="GO:0003677">
    <property type="term" value="F:DNA binding"/>
    <property type="evidence" value="ECO:0007669"/>
    <property type="project" value="InterPro"/>
</dbReference>
<dbReference type="InterPro" id="IPR014721">
    <property type="entry name" value="Ribsml_uS5_D2-typ_fold_subgr"/>
</dbReference>
<dbReference type="PANTHER" id="PTHR32472:SF10">
    <property type="entry name" value="DNA REPAIR PROTEIN RADA-LIKE PROTEIN"/>
    <property type="match status" value="1"/>
</dbReference>
<protein>
    <submittedName>
        <fullName evidence="3">DNA repair protein RadA</fullName>
    </submittedName>
</protein>
<proteinExistence type="predicted"/>
<feature type="domain" description="RecA family profile 1" evidence="2">
    <location>
        <begin position="61"/>
        <end position="211"/>
    </location>
</feature>
<dbReference type="InterPro" id="IPR020588">
    <property type="entry name" value="RecA_ATP-bd"/>
</dbReference>
<dbReference type="Pfam" id="PF18073">
    <property type="entry name" value="Zn_ribbon_LapB"/>
    <property type="match status" value="1"/>
</dbReference>
<comment type="caution">
    <text evidence="3">The sequence shown here is derived from an EMBL/GenBank/DDBJ whole genome shotgun (WGS) entry which is preliminary data.</text>
</comment>
<dbReference type="AlphaFoldDB" id="A0A2M7W0M6"/>
<dbReference type="GO" id="GO:0005829">
    <property type="term" value="C:cytosol"/>
    <property type="evidence" value="ECO:0007669"/>
    <property type="project" value="TreeGrafter"/>
</dbReference>
<dbReference type="PRINTS" id="PR01874">
    <property type="entry name" value="DNAREPAIRADA"/>
</dbReference>
<gene>
    <name evidence="3" type="ORF">COX64_04945</name>
</gene>
<name>A0A2M7W0M6_9BACT</name>
<dbReference type="Gene3D" id="3.30.230.10">
    <property type="match status" value="1"/>
</dbReference>
<dbReference type="Pfam" id="PF13481">
    <property type="entry name" value="AAA_25"/>
    <property type="match status" value="1"/>
</dbReference>
<evidence type="ECO:0000256" key="1">
    <source>
        <dbReference type="ARBA" id="ARBA00022723"/>
    </source>
</evidence>
<organism evidence="3 4">
    <name type="scientific">Candidatus Dojkabacteria bacterium CG_4_10_14_0_2_um_filter_Dojkabacteria_WS6_41_15</name>
    <dbReference type="NCBI Taxonomy" id="2014249"/>
    <lineage>
        <taxon>Bacteria</taxon>
        <taxon>Candidatus Dojkabacteria</taxon>
    </lineage>
</organism>
<dbReference type="InterPro" id="IPR041166">
    <property type="entry name" value="Rubredoxin_2"/>
</dbReference>
<dbReference type="GO" id="GO:0000725">
    <property type="term" value="P:recombinational repair"/>
    <property type="evidence" value="ECO:0007669"/>
    <property type="project" value="TreeGrafter"/>
</dbReference>
<dbReference type="InterPro" id="IPR020568">
    <property type="entry name" value="Ribosomal_Su5_D2-typ_SF"/>
</dbReference>
<dbReference type="InterPro" id="IPR003593">
    <property type="entry name" value="AAA+_ATPase"/>
</dbReference>
<dbReference type="GO" id="GO:0005524">
    <property type="term" value="F:ATP binding"/>
    <property type="evidence" value="ECO:0007669"/>
    <property type="project" value="InterPro"/>
</dbReference>
<dbReference type="GO" id="GO:0140664">
    <property type="term" value="F:ATP-dependent DNA damage sensor activity"/>
    <property type="evidence" value="ECO:0007669"/>
    <property type="project" value="InterPro"/>
</dbReference>
<dbReference type="PANTHER" id="PTHR32472">
    <property type="entry name" value="DNA REPAIR PROTEIN RADA"/>
    <property type="match status" value="1"/>
</dbReference>
<dbReference type="Proteomes" id="UP000228952">
    <property type="component" value="Unassembled WGS sequence"/>
</dbReference>
<evidence type="ECO:0000313" key="3">
    <source>
        <dbReference type="EMBL" id="PJA12181.1"/>
    </source>
</evidence>
<dbReference type="InterPro" id="IPR027417">
    <property type="entry name" value="P-loop_NTPase"/>
</dbReference>
<evidence type="ECO:0000313" key="4">
    <source>
        <dbReference type="Proteomes" id="UP000228952"/>
    </source>
</evidence>
<reference evidence="4" key="1">
    <citation type="submission" date="2017-09" db="EMBL/GenBank/DDBJ databases">
        <title>Depth-based differentiation of microbial function through sediment-hosted aquifers and enrichment of novel symbionts in the deep terrestrial subsurface.</title>
        <authorList>
            <person name="Probst A.J."/>
            <person name="Ladd B."/>
            <person name="Jarett J.K."/>
            <person name="Geller-Mcgrath D.E."/>
            <person name="Sieber C.M.K."/>
            <person name="Emerson J.B."/>
            <person name="Anantharaman K."/>
            <person name="Thomas B.C."/>
            <person name="Malmstrom R."/>
            <person name="Stieglmeier M."/>
            <person name="Klingl A."/>
            <person name="Woyke T."/>
            <person name="Ryan C.M."/>
            <person name="Banfield J.F."/>
        </authorList>
    </citation>
    <scope>NUCLEOTIDE SEQUENCE [LARGE SCALE GENOMIC DNA]</scope>
</reference>
<dbReference type="GO" id="GO:0046872">
    <property type="term" value="F:metal ion binding"/>
    <property type="evidence" value="ECO:0007669"/>
    <property type="project" value="UniProtKB-KW"/>
</dbReference>
<accession>A0A2M7W0M6</accession>
<sequence>MYVCKSCGSTQQKWLGKCPQCEEWGTFEEAPDAPKKSRNKLGVNAQFASTFVKAGSYERKPLRRFQTGFEEVDRVLGGGIAEGTVALIGGDPGIGKSTLLLQVLANFAASGMTVAYISGEESIDQVSERLERVVDGVPDGLFLLSDQDLGNIMDGLVAQEFDAIVIDSIHSLQHNDLEGQSGGMSQLKAVTSALTAWAKKSRTVVFLIAQVTKEGYVAGPKTVEHIVDVVMYLEKVGSENTRMIRTLKNRYGDTGEVGFLDMGVTGMGDKTDFATMLVSSLSSDEPGSALGITLQGSRPMIVQIQALVNDSTFAIPRRVVEGVSKNRVEVLAAVIAKKIPKLYLDHKDIFIKVNGGISLKDAGTDLALVAAMISSVTGKPWKETLFIGEVGLLGEVKPGIAFEQRYKEAKKLNFKDILAHKGIPNISKLG</sequence>
<dbReference type="SUPFAM" id="SSF52540">
    <property type="entry name" value="P-loop containing nucleoside triphosphate hydrolases"/>
    <property type="match status" value="1"/>
</dbReference>
<dbReference type="SMART" id="SM00382">
    <property type="entry name" value="AAA"/>
    <property type="match status" value="1"/>
</dbReference>